<dbReference type="InterPro" id="IPR007292">
    <property type="entry name" value="Nuclear_fusion_Kar5"/>
</dbReference>
<keyword evidence="3 11" id="KW-0415">Karyogamy</keyword>
<keyword evidence="5 11" id="KW-0732">Signal</keyword>
<dbReference type="Proteomes" id="UP001215280">
    <property type="component" value="Unassembled WGS sequence"/>
</dbReference>
<dbReference type="GO" id="GO:0031965">
    <property type="term" value="C:nuclear membrane"/>
    <property type="evidence" value="ECO:0007669"/>
    <property type="project" value="UniProtKB-SubCell"/>
</dbReference>
<evidence type="ECO:0000256" key="9">
    <source>
        <dbReference type="ARBA" id="ARBA00023180"/>
    </source>
</evidence>
<gene>
    <name evidence="13" type="ORF">DFH07DRAFT_829281</name>
</gene>
<sequence>MATRVLSILRLSLCCAASLWPRQILNINTAGKPIGAGLPEDELTGLLASHAALENYSRRPDCFRRVAARISLRCGELETDEDERIKAAISMTLCELATATHHSLPLECASFTVDSEASHDQIQGECVDALSRSAQFWSSYSGYLREVPQLCFAFRRWNDIDTAKDIYKNSTMESMALIRLILAREQADVIGKRRWDVQLSELEDVAGRLRGMSDMMDVVISAATPRLQTELTAVVDTFKAGLEDVHSDARVENKRMIDQIGAEFHLIAHQHTNSLNEIAPFLTTSLTNNLNDALSPFRTQSLQTLDLANAAQELWINLTLQFNTMQQKILQLSEVVSDTALTLDASTHQAQLVHDAQIAASSSAVNLTETLAQLTATTRDSIEQFNASAMLLTQQLSPRSGLVDLMRLMEVALHIDPSTVAYLHHLPVFPVISALLSFLLYMLRSSLSVIMSVTLLFFSSRKYLNLNKPAFDQAAVNNSCHHDDEPLRAYPYPRPTRILRDRDPEISSRPGLGIRKSRIPDRLCNRVTR</sequence>
<keyword evidence="10 11" id="KW-0539">Nucleus</keyword>
<comment type="similarity">
    <text evidence="2 11">Belongs to the KAR5 family.</text>
</comment>
<evidence type="ECO:0000313" key="13">
    <source>
        <dbReference type="EMBL" id="KAJ7749314.1"/>
    </source>
</evidence>
<dbReference type="GO" id="GO:0048288">
    <property type="term" value="P:nuclear membrane fusion involved in karyogamy"/>
    <property type="evidence" value="ECO:0007669"/>
    <property type="project" value="UniProtKB-UniRule"/>
</dbReference>
<keyword evidence="9" id="KW-0325">Glycoprotein</keyword>
<evidence type="ECO:0000313" key="14">
    <source>
        <dbReference type="Proteomes" id="UP001215280"/>
    </source>
</evidence>
<evidence type="ECO:0000256" key="2">
    <source>
        <dbReference type="ARBA" id="ARBA00010473"/>
    </source>
</evidence>
<dbReference type="GO" id="GO:0000742">
    <property type="term" value="P:karyogamy involved in conjugation with cellular fusion"/>
    <property type="evidence" value="ECO:0007669"/>
    <property type="project" value="UniProtKB-UniRule"/>
</dbReference>
<comment type="function">
    <text evidence="1 11">Required for nuclear membrane fusion during karyogamy.</text>
</comment>
<comment type="caution">
    <text evidence="13">The sequence shown here is derived from an EMBL/GenBank/DDBJ whole genome shotgun (WGS) entry which is preliminary data.</text>
</comment>
<evidence type="ECO:0000256" key="1">
    <source>
        <dbReference type="ARBA" id="ARBA00003389"/>
    </source>
</evidence>
<dbReference type="GO" id="GO:0005789">
    <property type="term" value="C:endoplasmic reticulum membrane"/>
    <property type="evidence" value="ECO:0007669"/>
    <property type="project" value="UniProtKB-SubCell"/>
</dbReference>
<accession>A0AAD7ITC2</accession>
<proteinExistence type="inferred from homology"/>
<organism evidence="13 14">
    <name type="scientific">Mycena maculata</name>
    <dbReference type="NCBI Taxonomy" id="230809"/>
    <lineage>
        <taxon>Eukaryota</taxon>
        <taxon>Fungi</taxon>
        <taxon>Dikarya</taxon>
        <taxon>Basidiomycota</taxon>
        <taxon>Agaricomycotina</taxon>
        <taxon>Agaricomycetes</taxon>
        <taxon>Agaricomycetidae</taxon>
        <taxon>Agaricales</taxon>
        <taxon>Marasmiineae</taxon>
        <taxon>Mycenaceae</taxon>
        <taxon>Mycena</taxon>
    </lineage>
</organism>
<dbReference type="EMBL" id="JARJLG010000086">
    <property type="protein sequence ID" value="KAJ7749314.1"/>
    <property type="molecule type" value="Genomic_DNA"/>
</dbReference>
<evidence type="ECO:0000256" key="12">
    <source>
        <dbReference type="SAM" id="SignalP"/>
    </source>
</evidence>
<feature type="chain" id="PRO_5042283818" description="Nuclear fusion protein KAR5" evidence="12">
    <location>
        <begin position="17"/>
        <end position="529"/>
    </location>
</feature>
<evidence type="ECO:0008006" key="15">
    <source>
        <dbReference type="Google" id="ProtNLM"/>
    </source>
</evidence>
<evidence type="ECO:0000256" key="6">
    <source>
        <dbReference type="ARBA" id="ARBA00022824"/>
    </source>
</evidence>
<feature type="signal peptide" evidence="12">
    <location>
        <begin position="1"/>
        <end position="16"/>
    </location>
</feature>
<evidence type="ECO:0000256" key="7">
    <source>
        <dbReference type="ARBA" id="ARBA00022989"/>
    </source>
</evidence>
<keyword evidence="6 11" id="KW-0256">Endoplasmic reticulum</keyword>
<dbReference type="PANTHER" id="PTHR28012:SF1">
    <property type="entry name" value="NUCLEAR FUSION PROTEIN KAR5"/>
    <property type="match status" value="1"/>
</dbReference>
<evidence type="ECO:0000256" key="11">
    <source>
        <dbReference type="RuleBase" id="RU368082"/>
    </source>
</evidence>
<keyword evidence="7 11" id="KW-1133">Transmembrane helix</keyword>
<keyword evidence="8 11" id="KW-0472">Membrane</keyword>
<evidence type="ECO:0000256" key="5">
    <source>
        <dbReference type="ARBA" id="ARBA00022729"/>
    </source>
</evidence>
<evidence type="ECO:0000256" key="8">
    <source>
        <dbReference type="ARBA" id="ARBA00023136"/>
    </source>
</evidence>
<name>A0AAD7ITC2_9AGAR</name>
<feature type="transmembrane region" description="Helical" evidence="11">
    <location>
        <begin position="438"/>
        <end position="458"/>
    </location>
</feature>
<comment type="subcellular location">
    <subcellularLocation>
        <location evidence="11">Endoplasmic reticulum membrane</location>
    </subcellularLocation>
    <subcellularLocation>
        <location evidence="11">Nucleus membrane</location>
    </subcellularLocation>
</comment>
<evidence type="ECO:0000256" key="4">
    <source>
        <dbReference type="ARBA" id="ARBA00022692"/>
    </source>
</evidence>
<keyword evidence="14" id="KW-1185">Reference proteome</keyword>
<reference evidence="13" key="1">
    <citation type="submission" date="2023-03" db="EMBL/GenBank/DDBJ databases">
        <title>Massive genome expansion in bonnet fungi (Mycena s.s.) driven by repeated elements and novel gene families across ecological guilds.</title>
        <authorList>
            <consortium name="Lawrence Berkeley National Laboratory"/>
            <person name="Harder C.B."/>
            <person name="Miyauchi S."/>
            <person name="Viragh M."/>
            <person name="Kuo A."/>
            <person name="Thoen E."/>
            <person name="Andreopoulos B."/>
            <person name="Lu D."/>
            <person name="Skrede I."/>
            <person name="Drula E."/>
            <person name="Henrissat B."/>
            <person name="Morin E."/>
            <person name="Kohler A."/>
            <person name="Barry K."/>
            <person name="LaButti K."/>
            <person name="Morin E."/>
            <person name="Salamov A."/>
            <person name="Lipzen A."/>
            <person name="Mereny Z."/>
            <person name="Hegedus B."/>
            <person name="Baldrian P."/>
            <person name="Stursova M."/>
            <person name="Weitz H."/>
            <person name="Taylor A."/>
            <person name="Grigoriev I.V."/>
            <person name="Nagy L.G."/>
            <person name="Martin F."/>
            <person name="Kauserud H."/>
        </authorList>
    </citation>
    <scope>NUCLEOTIDE SEQUENCE</scope>
    <source>
        <strain evidence="13">CBHHK188m</strain>
    </source>
</reference>
<dbReference type="PANTHER" id="PTHR28012">
    <property type="entry name" value="NUCLEAR FUSION PROTEIN KAR5"/>
    <property type="match status" value="1"/>
</dbReference>
<keyword evidence="4 11" id="KW-0812">Transmembrane</keyword>
<protein>
    <recommendedName>
        <fullName evidence="15">Nuclear fusion protein KAR5</fullName>
    </recommendedName>
</protein>
<dbReference type="AlphaFoldDB" id="A0AAD7ITC2"/>
<dbReference type="Pfam" id="PF04163">
    <property type="entry name" value="Tht1"/>
    <property type="match status" value="1"/>
</dbReference>
<evidence type="ECO:0000256" key="3">
    <source>
        <dbReference type="ARBA" id="ARBA00022459"/>
    </source>
</evidence>
<evidence type="ECO:0000256" key="10">
    <source>
        <dbReference type="ARBA" id="ARBA00023242"/>
    </source>
</evidence>